<dbReference type="Proteomes" id="UP000789706">
    <property type="component" value="Unassembled WGS sequence"/>
</dbReference>
<organism evidence="2 3">
    <name type="scientific">Diversispora eburnea</name>
    <dbReference type="NCBI Taxonomy" id="1213867"/>
    <lineage>
        <taxon>Eukaryota</taxon>
        <taxon>Fungi</taxon>
        <taxon>Fungi incertae sedis</taxon>
        <taxon>Mucoromycota</taxon>
        <taxon>Glomeromycotina</taxon>
        <taxon>Glomeromycetes</taxon>
        <taxon>Diversisporales</taxon>
        <taxon>Diversisporaceae</taxon>
        <taxon>Diversispora</taxon>
    </lineage>
</organism>
<keyword evidence="3" id="KW-1185">Reference proteome</keyword>
<accession>A0A9N9B8L9</accession>
<name>A0A9N9B8L9_9GLOM</name>
<comment type="caution">
    <text evidence="2">The sequence shown here is derived from an EMBL/GenBank/DDBJ whole genome shotgun (WGS) entry which is preliminary data.</text>
</comment>
<evidence type="ECO:0000256" key="1">
    <source>
        <dbReference type="SAM" id="MobiDB-lite"/>
    </source>
</evidence>
<proteinExistence type="predicted"/>
<reference evidence="2" key="1">
    <citation type="submission" date="2021-06" db="EMBL/GenBank/DDBJ databases">
        <authorList>
            <person name="Kallberg Y."/>
            <person name="Tangrot J."/>
            <person name="Rosling A."/>
        </authorList>
    </citation>
    <scope>NUCLEOTIDE SEQUENCE</scope>
    <source>
        <strain evidence="2">AZ414A</strain>
    </source>
</reference>
<feature type="region of interest" description="Disordered" evidence="1">
    <location>
        <begin position="1"/>
        <end position="24"/>
    </location>
</feature>
<evidence type="ECO:0000313" key="3">
    <source>
        <dbReference type="Proteomes" id="UP000789706"/>
    </source>
</evidence>
<evidence type="ECO:0000313" key="2">
    <source>
        <dbReference type="EMBL" id="CAG8557187.1"/>
    </source>
</evidence>
<sequence>MNRRGGRRGNNNYRGRLSRSYSDRGGLNFMENNNESNYLSPPSPIANVPNTISSIGSDNNGNFHKRSFCQHLSNISNQLFTMRRRPEKKFRSSTNIPSLDVSSITTSQSKNVYNSLIGALELRRLCDEHYTNNEQKERNQSHESEGNNKYLEHTTHDRIIKKCESIEYNVTNEYLTKNDVSDKNIIQKTQSNLINSINSINSIDSPRSKSFETFVQNSIDDNFSQKEVDQQNSIDELVTLKSLSTTISPPASSIQDSTDYSVKVEVSSPLIASSDFTEFVKD</sequence>
<dbReference type="EMBL" id="CAJVPK010000887">
    <property type="protein sequence ID" value="CAG8557187.1"/>
    <property type="molecule type" value="Genomic_DNA"/>
</dbReference>
<dbReference type="AlphaFoldDB" id="A0A9N9B8L9"/>
<protein>
    <submittedName>
        <fullName evidence="2">11337_t:CDS:1</fullName>
    </submittedName>
</protein>
<dbReference type="OrthoDB" id="2450017at2759"/>
<gene>
    <name evidence="2" type="ORF">DEBURN_LOCUS7400</name>
</gene>